<accession>F0ZYW4</accession>
<dbReference type="OrthoDB" id="19300at2759"/>
<dbReference type="Proteomes" id="UP000001064">
    <property type="component" value="Unassembled WGS sequence"/>
</dbReference>
<dbReference type="InterPro" id="IPR008967">
    <property type="entry name" value="p53-like_TF_DNA-bd_sf"/>
</dbReference>
<evidence type="ECO:0000313" key="6">
    <source>
        <dbReference type="Proteomes" id="UP000001064"/>
    </source>
</evidence>
<dbReference type="Gene3D" id="1.10.238.10">
    <property type="entry name" value="EF-hand"/>
    <property type="match status" value="1"/>
</dbReference>
<feature type="domain" description="SH2" evidence="4">
    <location>
        <begin position="123"/>
        <end position="206"/>
    </location>
</feature>
<dbReference type="InterPro" id="IPR036860">
    <property type="entry name" value="SH2_dom_sf"/>
</dbReference>
<evidence type="ECO:0000313" key="5">
    <source>
        <dbReference type="EMBL" id="EGC30866.1"/>
    </source>
</evidence>
<dbReference type="GeneID" id="10508479"/>
<dbReference type="Pfam" id="PF00017">
    <property type="entry name" value="SH2"/>
    <property type="match status" value="1"/>
</dbReference>
<evidence type="ECO:0000256" key="3">
    <source>
        <dbReference type="PROSITE-ProRule" id="PRU00191"/>
    </source>
</evidence>
<dbReference type="VEuPathDB" id="AmoebaDB:DICPUDRAFT_157342"/>
<gene>
    <name evidence="5" type="primary">dstD</name>
    <name evidence="5" type="ORF">DICPUDRAFT_157342</name>
</gene>
<dbReference type="PANTHER" id="PTHR11801">
    <property type="entry name" value="SIGNAL TRANSDUCER AND ACTIVATOR OF TRANSCRIPTION"/>
    <property type="match status" value="1"/>
</dbReference>
<dbReference type="SUPFAM" id="SSF49417">
    <property type="entry name" value="p53-like transcription factors"/>
    <property type="match status" value="1"/>
</dbReference>
<dbReference type="RefSeq" id="XP_003292603.1">
    <property type="nucleotide sequence ID" value="XM_003292555.1"/>
</dbReference>
<reference evidence="6" key="1">
    <citation type="journal article" date="2011" name="Genome Biol.">
        <title>Comparative genomics of the social amoebae Dictyostelium discoideum and Dictyostelium purpureum.</title>
        <authorList>
            <consortium name="US DOE Joint Genome Institute (JGI-PGF)"/>
            <person name="Sucgang R."/>
            <person name="Kuo A."/>
            <person name="Tian X."/>
            <person name="Salerno W."/>
            <person name="Parikh A."/>
            <person name="Feasley C.L."/>
            <person name="Dalin E."/>
            <person name="Tu H."/>
            <person name="Huang E."/>
            <person name="Barry K."/>
            <person name="Lindquist E."/>
            <person name="Shapiro H."/>
            <person name="Bruce D."/>
            <person name="Schmutz J."/>
            <person name="Salamov A."/>
            <person name="Fey P."/>
            <person name="Gaudet P."/>
            <person name="Anjard C."/>
            <person name="Babu M.M."/>
            <person name="Basu S."/>
            <person name="Bushmanova Y."/>
            <person name="van der Wel H."/>
            <person name="Katoh-Kurasawa M."/>
            <person name="Dinh C."/>
            <person name="Coutinho P.M."/>
            <person name="Saito T."/>
            <person name="Elias M."/>
            <person name="Schaap P."/>
            <person name="Kay R.R."/>
            <person name="Henrissat B."/>
            <person name="Eichinger L."/>
            <person name="Rivero F."/>
            <person name="Putnam N.H."/>
            <person name="West C.M."/>
            <person name="Loomis W.F."/>
            <person name="Chisholm R.L."/>
            <person name="Shaulsky G."/>
            <person name="Strassmann J.E."/>
            <person name="Queller D.C."/>
            <person name="Kuspa A."/>
            <person name="Grigoriev I.V."/>
        </authorList>
    </citation>
    <scope>NUCLEOTIDE SEQUENCE [LARGE SCALE GENOMIC DNA]</scope>
    <source>
        <strain evidence="6">QSDP1</strain>
    </source>
</reference>
<dbReference type="Pfam" id="PF17901">
    <property type="entry name" value="EF-hand_12"/>
    <property type="match status" value="1"/>
</dbReference>
<dbReference type="SUPFAM" id="SSF55550">
    <property type="entry name" value="SH2 domain"/>
    <property type="match status" value="1"/>
</dbReference>
<dbReference type="STRING" id="5786.F0ZYW4"/>
<evidence type="ECO:0000256" key="2">
    <source>
        <dbReference type="ARBA" id="ARBA00022999"/>
    </source>
</evidence>
<name>F0ZYW4_DICPU</name>
<keyword evidence="6" id="KW-1185">Reference proteome</keyword>
<dbReference type="InterPro" id="IPR041604">
    <property type="entry name" value="EF-hand_12"/>
</dbReference>
<organism evidence="5 6">
    <name type="scientific">Dictyostelium purpureum</name>
    <name type="common">Slime mold</name>
    <dbReference type="NCBI Taxonomy" id="5786"/>
    <lineage>
        <taxon>Eukaryota</taxon>
        <taxon>Amoebozoa</taxon>
        <taxon>Evosea</taxon>
        <taxon>Eumycetozoa</taxon>
        <taxon>Dictyostelia</taxon>
        <taxon>Dictyosteliales</taxon>
        <taxon>Dictyosteliaceae</taxon>
        <taxon>Dictyostelium</taxon>
    </lineage>
</organism>
<sequence length="244" mass="27728">MTPSSLRFIANYKEKTSGKTVEKQVESVQSNPVIVITNESQWAEAAGKLLIADAFNSKDEIPWELFANILQSHILTATHQSSEIKRKLHSWEFEYIQKFYFDGKASISKSKSIHFKRHIEPLWSSGSIYGLITKSECNSFLTNLPEGSFLIHFSDSVPGSFAVAYVTNDDSEPVKHYLVKPEDIGANKTLPDFLRERHQFKTLYQVDPSKRSLHPKNKDTELEPFYSKRIKINANANPGYVSGL</sequence>
<dbReference type="AlphaFoldDB" id="F0ZYW4"/>
<dbReference type="GO" id="GO:0003700">
    <property type="term" value="F:DNA-binding transcription factor activity"/>
    <property type="evidence" value="ECO:0007669"/>
    <property type="project" value="InterPro"/>
</dbReference>
<proteinExistence type="inferred from homology"/>
<evidence type="ECO:0000256" key="1">
    <source>
        <dbReference type="ARBA" id="ARBA00005586"/>
    </source>
</evidence>
<dbReference type="FunFam" id="3.30.505.10:FF:000099">
    <property type="entry name" value="Signal transducer and activator of transcription"/>
    <property type="match status" value="1"/>
</dbReference>
<dbReference type="GO" id="GO:0007165">
    <property type="term" value="P:signal transduction"/>
    <property type="evidence" value="ECO:0007669"/>
    <property type="project" value="InterPro"/>
</dbReference>
<dbReference type="CDD" id="cd09919">
    <property type="entry name" value="SH2_STAT_family"/>
    <property type="match status" value="1"/>
</dbReference>
<dbReference type="Gene3D" id="3.30.505.10">
    <property type="entry name" value="SH2 domain"/>
    <property type="match status" value="1"/>
</dbReference>
<dbReference type="PROSITE" id="PS50001">
    <property type="entry name" value="SH2"/>
    <property type="match status" value="1"/>
</dbReference>
<dbReference type="InParanoid" id="F0ZYW4"/>
<keyword evidence="2 3" id="KW-0727">SH2 domain</keyword>
<dbReference type="InterPro" id="IPR000980">
    <property type="entry name" value="SH2"/>
</dbReference>
<dbReference type="InterPro" id="IPR001217">
    <property type="entry name" value="STAT"/>
</dbReference>
<dbReference type="KEGG" id="dpp:DICPUDRAFT_157342"/>
<protein>
    <recommendedName>
        <fullName evidence="4">SH2 domain-containing protein</fullName>
    </recommendedName>
</protein>
<comment type="similarity">
    <text evidence="1">Belongs to the transcription factor STAT family.</text>
</comment>
<evidence type="ECO:0000259" key="4">
    <source>
        <dbReference type="PROSITE" id="PS50001"/>
    </source>
</evidence>
<dbReference type="EMBL" id="GL871294">
    <property type="protein sequence ID" value="EGC30866.1"/>
    <property type="molecule type" value="Genomic_DNA"/>
</dbReference>